<dbReference type="SUPFAM" id="SSF48208">
    <property type="entry name" value="Six-hairpin glycosidases"/>
    <property type="match status" value="1"/>
</dbReference>
<organism evidence="2 3">
    <name type="scientific">Cryphonectria parasitica (strain ATCC 38755 / EP155)</name>
    <dbReference type="NCBI Taxonomy" id="660469"/>
    <lineage>
        <taxon>Eukaryota</taxon>
        <taxon>Fungi</taxon>
        <taxon>Dikarya</taxon>
        <taxon>Ascomycota</taxon>
        <taxon>Pezizomycotina</taxon>
        <taxon>Sordariomycetes</taxon>
        <taxon>Sordariomycetidae</taxon>
        <taxon>Diaporthales</taxon>
        <taxon>Cryphonectriaceae</taxon>
        <taxon>Cryphonectria-Endothia species complex</taxon>
        <taxon>Cryphonectria</taxon>
    </lineage>
</organism>
<dbReference type="InterPro" id="IPR008928">
    <property type="entry name" value="6-hairpin_glycosidase_sf"/>
</dbReference>
<protein>
    <submittedName>
        <fullName evidence="2">Family 76 glycoside hydrolase</fullName>
    </submittedName>
</protein>
<reference evidence="2" key="1">
    <citation type="journal article" date="2020" name="Phytopathology">
        <title>Genome sequence of the chestnut blight fungus Cryphonectria parasitica EP155: A fundamental resource for an archetypical invasive plant pathogen.</title>
        <authorList>
            <person name="Crouch J.A."/>
            <person name="Dawe A."/>
            <person name="Aerts A."/>
            <person name="Barry K."/>
            <person name="Churchill A.C.L."/>
            <person name="Grimwood J."/>
            <person name="Hillman B."/>
            <person name="Milgroom M.G."/>
            <person name="Pangilinan J."/>
            <person name="Smith M."/>
            <person name="Salamov A."/>
            <person name="Schmutz J."/>
            <person name="Yadav J."/>
            <person name="Grigoriev I.V."/>
            <person name="Nuss D."/>
        </authorList>
    </citation>
    <scope>NUCLEOTIDE SEQUENCE</scope>
    <source>
        <strain evidence="2">EP155</strain>
    </source>
</reference>
<dbReference type="Pfam" id="PF03663">
    <property type="entry name" value="Glyco_hydro_76"/>
    <property type="match status" value="1"/>
</dbReference>
<dbReference type="EMBL" id="MU032346">
    <property type="protein sequence ID" value="KAF3767194.1"/>
    <property type="molecule type" value="Genomic_DNA"/>
</dbReference>
<dbReference type="InterPro" id="IPR005198">
    <property type="entry name" value="Glyco_hydro_76"/>
</dbReference>
<keyword evidence="1" id="KW-0732">Signal</keyword>
<accession>A0A9P5CQ65</accession>
<keyword evidence="2" id="KW-0378">Hydrolase</keyword>
<dbReference type="GO" id="GO:0005975">
    <property type="term" value="P:carbohydrate metabolic process"/>
    <property type="evidence" value="ECO:0007669"/>
    <property type="project" value="InterPro"/>
</dbReference>
<dbReference type="GeneID" id="63843287"/>
<dbReference type="AlphaFoldDB" id="A0A9P5CQ65"/>
<dbReference type="InterPro" id="IPR053169">
    <property type="entry name" value="MUG_Protein"/>
</dbReference>
<evidence type="ECO:0000256" key="1">
    <source>
        <dbReference type="SAM" id="SignalP"/>
    </source>
</evidence>
<keyword evidence="3" id="KW-1185">Reference proteome</keyword>
<comment type="caution">
    <text evidence="2">The sequence shown here is derived from an EMBL/GenBank/DDBJ whole genome shotgun (WGS) entry which is preliminary data.</text>
</comment>
<evidence type="ECO:0000313" key="2">
    <source>
        <dbReference type="EMBL" id="KAF3767194.1"/>
    </source>
</evidence>
<gene>
    <name evidence="2" type="ORF">M406DRAFT_89717</name>
</gene>
<feature type="signal peptide" evidence="1">
    <location>
        <begin position="1"/>
        <end position="21"/>
    </location>
</feature>
<dbReference type="PANTHER" id="PTHR47791:SF3">
    <property type="entry name" value="MEIOTICALLY UP-REGULATED GENE 191 PROTEIN"/>
    <property type="match status" value="1"/>
</dbReference>
<sequence length="378" mass="41615">MVQLTSLVILATACCLQGGHALQIPASGDEVVKRNESGSDVTPHQIAASINAMNKAWYNETDGRWNSTTAWWLTGNALQSVCDYMFTTKDNQYLSLVEGTTQKQSGPLAWWPEGGGDFRADSTDDTGWWALAMVRLYDITANSTYLEYAKLDEAYIYSYWNSTCGGGVIWDIPELTYKNAISNELYMKLAASLHNRVPGDTQYLSRALEAWNWFNQSGMINSQNLINDGLTDDCVNNNETEWTYNQGVILGALSELYLATEDSAYIDAATTIADAVIASDILSPDGILTEYGCEPEDDCDENEQAFKGIFTRNLAELNVLIADKPYSSYLAENAQSAWTNDRSGRSDLFGISWAGPYSPASVGTQASVISLLVANIWQ</sequence>
<dbReference type="GO" id="GO:0016787">
    <property type="term" value="F:hydrolase activity"/>
    <property type="evidence" value="ECO:0007669"/>
    <property type="project" value="UniProtKB-KW"/>
</dbReference>
<name>A0A9P5CQ65_CRYP1</name>
<proteinExistence type="predicted"/>
<dbReference type="PANTHER" id="PTHR47791">
    <property type="entry name" value="MEIOTICALLY UP-REGULATED GENE 191 PROTEIN"/>
    <property type="match status" value="1"/>
</dbReference>
<dbReference type="Gene3D" id="1.50.10.20">
    <property type="match status" value="1"/>
</dbReference>
<dbReference type="OrthoDB" id="9984024at2759"/>
<dbReference type="RefSeq" id="XP_040778155.1">
    <property type="nucleotide sequence ID" value="XM_040926158.1"/>
</dbReference>
<dbReference type="Proteomes" id="UP000803844">
    <property type="component" value="Unassembled WGS sequence"/>
</dbReference>
<feature type="chain" id="PRO_5040417686" evidence="1">
    <location>
        <begin position="22"/>
        <end position="378"/>
    </location>
</feature>
<evidence type="ECO:0000313" key="3">
    <source>
        <dbReference type="Proteomes" id="UP000803844"/>
    </source>
</evidence>